<keyword evidence="1" id="KW-1133">Transmembrane helix</keyword>
<keyword evidence="1" id="KW-0812">Transmembrane</keyword>
<accession>A0A6P7FMS5</accession>
<feature type="transmembrane region" description="Helical" evidence="1">
    <location>
        <begin position="6"/>
        <end position="27"/>
    </location>
</feature>
<gene>
    <name evidence="5" type="primary">LOC114332089</name>
</gene>
<keyword evidence="1" id="KW-0472">Membrane</keyword>
<dbReference type="RefSeq" id="XP_028137599.1">
    <property type="nucleotide sequence ID" value="XM_028281798.1"/>
</dbReference>
<reference evidence="5" key="1">
    <citation type="submission" date="2025-04" db="UniProtKB">
        <authorList>
            <consortium name="RefSeq"/>
        </authorList>
    </citation>
    <scope>IDENTIFICATION</scope>
    <source>
        <tissue evidence="5">Whole insect</tissue>
    </source>
</reference>
<evidence type="ECO:0000313" key="5">
    <source>
        <dbReference type="RefSeq" id="XP_028137599.1"/>
    </source>
</evidence>
<dbReference type="EnsemblMetazoa" id="XM_028281798.2">
    <property type="protein sequence ID" value="XP_028137599.1"/>
    <property type="gene ID" value="LOC114332089"/>
</dbReference>
<dbReference type="InterPro" id="IPR004119">
    <property type="entry name" value="EcKL"/>
</dbReference>
<reference evidence="3" key="2">
    <citation type="submission" date="2025-05" db="UniProtKB">
        <authorList>
            <consortium name="EnsemblMetazoa"/>
        </authorList>
    </citation>
    <scope>IDENTIFICATION</scope>
</reference>
<dbReference type="PANTHER" id="PTHR11012">
    <property type="entry name" value="PROTEIN KINASE-LIKE DOMAIN-CONTAINING"/>
    <property type="match status" value="1"/>
</dbReference>
<dbReference type="InterPro" id="IPR011009">
    <property type="entry name" value="Kinase-like_dom_sf"/>
</dbReference>
<dbReference type="GeneID" id="114332089"/>
<keyword evidence="4" id="KW-1185">Reference proteome</keyword>
<dbReference type="SUPFAM" id="SSF56112">
    <property type="entry name" value="Protein kinase-like (PK-like)"/>
    <property type="match status" value="1"/>
</dbReference>
<dbReference type="SMART" id="SM00587">
    <property type="entry name" value="CHK"/>
    <property type="match status" value="1"/>
</dbReference>
<sequence>MFRWIVLWFVFILKIFFLPIFIFIRIYKFIIMRVSEIVRSSRRLMSTRAEYNGLIIQDRTKLMLEKVAQDEGFVDKDITCYGQVGKGQGVTGELFFVNIYARNSNKRLELLIKQASTNKKVLEYFPVNLFYKNEANFYELVWREFEKQQQRRLGRLLFDNIPKAYDYNVNPGEECIVLENVGSKGFRNINKREIVPNDIMELIVKKYAQFHGLSYVLKKSDPRKYDELAQKFVPYWEQAKEIVPLNVSITGVFTKCIKYLQKPEKPQNPDLINKIKEYNTTGLDVFIQSNNYKGKHGVFLHGDCWSNNMLFKFTETGVSEDLKFIDFQTCKVGSAVYDLSYCIYSGGSKEVFDNLDHYLNLYHKNLVDTCTVMGCDEFISLEELKQEWKDYSKFGWIMAMVILRAKYVKDDAKLDLYLMLTEIEKRDYKKHLEEADEEEIERRTVPLLEHMYQNGFI</sequence>
<evidence type="ECO:0000313" key="3">
    <source>
        <dbReference type="EnsemblMetazoa" id="XP_028137599.1"/>
    </source>
</evidence>
<dbReference type="Proteomes" id="UP001652700">
    <property type="component" value="Unplaced"/>
</dbReference>
<evidence type="ECO:0000256" key="1">
    <source>
        <dbReference type="SAM" id="Phobius"/>
    </source>
</evidence>
<evidence type="ECO:0000313" key="4">
    <source>
        <dbReference type="Proteomes" id="UP001652700"/>
    </source>
</evidence>
<dbReference type="InterPro" id="IPR015897">
    <property type="entry name" value="CHK_kinase-like"/>
</dbReference>
<organism evidence="5">
    <name type="scientific">Diabrotica virgifera virgifera</name>
    <name type="common">western corn rootworm</name>
    <dbReference type="NCBI Taxonomy" id="50390"/>
    <lineage>
        <taxon>Eukaryota</taxon>
        <taxon>Metazoa</taxon>
        <taxon>Ecdysozoa</taxon>
        <taxon>Arthropoda</taxon>
        <taxon>Hexapoda</taxon>
        <taxon>Insecta</taxon>
        <taxon>Pterygota</taxon>
        <taxon>Neoptera</taxon>
        <taxon>Endopterygota</taxon>
        <taxon>Coleoptera</taxon>
        <taxon>Polyphaga</taxon>
        <taxon>Cucujiformia</taxon>
        <taxon>Chrysomeloidea</taxon>
        <taxon>Chrysomelidae</taxon>
        <taxon>Galerucinae</taxon>
        <taxon>Diabroticina</taxon>
        <taxon>Diabroticites</taxon>
        <taxon>Diabrotica</taxon>
    </lineage>
</organism>
<proteinExistence type="predicted"/>
<dbReference type="KEGG" id="dvv:114332089"/>
<feature type="domain" description="CHK kinase-like" evidence="2">
    <location>
        <begin position="176"/>
        <end position="372"/>
    </location>
</feature>
<name>A0A6P7FMS5_DIAVI</name>
<protein>
    <submittedName>
        <fullName evidence="5">Uncharacterized protein LOC114332089</fullName>
    </submittedName>
</protein>
<dbReference type="AlphaFoldDB" id="A0A6P7FMS5"/>
<dbReference type="Pfam" id="PF02958">
    <property type="entry name" value="EcKL"/>
    <property type="match status" value="1"/>
</dbReference>
<dbReference type="OrthoDB" id="8250698at2759"/>
<dbReference type="Gene3D" id="3.90.1200.10">
    <property type="match status" value="1"/>
</dbReference>
<dbReference type="InParanoid" id="A0A6P7FMS5"/>
<dbReference type="PANTHER" id="PTHR11012:SF30">
    <property type="entry name" value="PROTEIN KINASE-LIKE DOMAIN-CONTAINING"/>
    <property type="match status" value="1"/>
</dbReference>
<evidence type="ECO:0000259" key="2">
    <source>
        <dbReference type="SMART" id="SM00587"/>
    </source>
</evidence>